<keyword evidence="3 5" id="KW-0560">Oxidoreductase</keyword>
<reference evidence="7 8" key="1">
    <citation type="journal article" date="2020" name="Mol. Biol. Evol.">
        <title>Distinct Expression and Methylation Patterns for Genes with Different Fates following a Single Whole-Genome Duplication in Flowering Plants.</title>
        <authorList>
            <person name="Shi T."/>
            <person name="Rahmani R.S."/>
            <person name="Gugger P.F."/>
            <person name="Wang M."/>
            <person name="Li H."/>
            <person name="Zhang Y."/>
            <person name="Li Z."/>
            <person name="Wang Q."/>
            <person name="Van de Peer Y."/>
            <person name="Marchal K."/>
            <person name="Chen J."/>
        </authorList>
    </citation>
    <scope>NUCLEOTIDE SEQUENCE [LARGE SCALE GENOMIC DNA]</scope>
    <source>
        <tissue evidence="7">Leaf</tissue>
    </source>
</reference>
<evidence type="ECO:0000256" key="4">
    <source>
        <dbReference type="ARBA" id="ARBA00023004"/>
    </source>
</evidence>
<keyword evidence="4 5" id="KW-0408">Iron</keyword>
<name>A0A822YZH3_NELNU</name>
<protein>
    <recommendedName>
        <fullName evidence="6">Fe2OG dioxygenase domain-containing protein</fullName>
    </recommendedName>
</protein>
<dbReference type="Gene3D" id="2.60.120.330">
    <property type="entry name" value="B-lactam Antibiotic, Isopenicillin N Synthase, Chain"/>
    <property type="match status" value="2"/>
</dbReference>
<evidence type="ECO:0000313" key="8">
    <source>
        <dbReference type="Proteomes" id="UP000607653"/>
    </source>
</evidence>
<dbReference type="InterPro" id="IPR050295">
    <property type="entry name" value="Plant_2OG-oxidoreductases"/>
</dbReference>
<evidence type="ECO:0000256" key="1">
    <source>
        <dbReference type="ARBA" id="ARBA00008056"/>
    </source>
</evidence>
<dbReference type="EMBL" id="DUZY01000004">
    <property type="protein sequence ID" value="DAD37643.1"/>
    <property type="molecule type" value="Genomic_DNA"/>
</dbReference>
<dbReference type="PANTHER" id="PTHR47991">
    <property type="entry name" value="OXOGLUTARATE/IRON-DEPENDENT DIOXYGENASE"/>
    <property type="match status" value="1"/>
</dbReference>
<sequence length="329" mass="37774">MFYITTLPMHLRRPNLFPKLPLPLRETLDAYSLELKNLTMILLEQIAKALQMKAEEMRELLEDGIQSMRINYYPPCPQPELEPGDLEGFGQAFVLSEDQKLDWADMFYITTLPMHLRRPNLFPKLPLPLRETLDAYSLELKNLTMILLEQIAKALQMKAEEMRELLEDGIQSMRINYYPPCPQPELVVGLTPHSDFVVLTILLQVNEVEGLEIRKQGMWIPVKPLPNAFIVNVGDIMEIVTNGAYRSVEHRATVNSVKERLSVATFYFPNFEREIGPAPSLISPQNPAVFRRVGMEKFFKGYFTRELSDKSTLDNVRIEDGEGSSSRSN</sequence>
<dbReference type="InterPro" id="IPR027443">
    <property type="entry name" value="IPNS-like_sf"/>
</dbReference>
<feature type="domain" description="Fe2OG dioxygenase" evidence="6">
    <location>
        <begin position="169"/>
        <end position="269"/>
    </location>
</feature>
<gene>
    <name evidence="7" type="ORF">HUJ06_008284</name>
</gene>
<dbReference type="GO" id="GO:0016491">
    <property type="term" value="F:oxidoreductase activity"/>
    <property type="evidence" value="ECO:0007669"/>
    <property type="project" value="UniProtKB-KW"/>
</dbReference>
<dbReference type="Pfam" id="PF03171">
    <property type="entry name" value="2OG-FeII_Oxy"/>
    <property type="match status" value="1"/>
</dbReference>
<proteinExistence type="inferred from homology"/>
<dbReference type="SUPFAM" id="SSF51197">
    <property type="entry name" value="Clavaminate synthase-like"/>
    <property type="match status" value="2"/>
</dbReference>
<dbReference type="AlphaFoldDB" id="A0A822YZH3"/>
<evidence type="ECO:0000256" key="5">
    <source>
        <dbReference type="RuleBase" id="RU003682"/>
    </source>
</evidence>
<organism evidence="7 8">
    <name type="scientific">Nelumbo nucifera</name>
    <name type="common">Sacred lotus</name>
    <dbReference type="NCBI Taxonomy" id="4432"/>
    <lineage>
        <taxon>Eukaryota</taxon>
        <taxon>Viridiplantae</taxon>
        <taxon>Streptophyta</taxon>
        <taxon>Embryophyta</taxon>
        <taxon>Tracheophyta</taxon>
        <taxon>Spermatophyta</taxon>
        <taxon>Magnoliopsida</taxon>
        <taxon>Proteales</taxon>
        <taxon>Nelumbonaceae</taxon>
        <taxon>Nelumbo</taxon>
    </lineage>
</organism>
<accession>A0A822YZH3</accession>
<dbReference type="PROSITE" id="PS51471">
    <property type="entry name" value="FE2OG_OXY"/>
    <property type="match status" value="1"/>
</dbReference>
<comment type="similarity">
    <text evidence="1 5">Belongs to the iron/ascorbate-dependent oxidoreductase family.</text>
</comment>
<dbReference type="InterPro" id="IPR005123">
    <property type="entry name" value="Oxoglu/Fe-dep_dioxygenase_dom"/>
</dbReference>
<dbReference type="InterPro" id="IPR044861">
    <property type="entry name" value="IPNS-like_FE2OG_OXY"/>
</dbReference>
<keyword evidence="2 5" id="KW-0479">Metal-binding</keyword>
<dbReference type="Proteomes" id="UP000607653">
    <property type="component" value="Unassembled WGS sequence"/>
</dbReference>
<evidence type="ECO:0000259" key="6">
    <source>
        <dbReference type="PROSITE" id="PS51471"/>
    </source>
</evidence>
<evidence type="ECO:0000256" key="2">
    <source>
        <dbReference type="ARBA" id="ARBA00022723"/>
    </source>
</evidence>
<dbReference type="FunFam" id="2.60.120.330:FF:000001">
    <property type="entry name" value="Protein SRG1"/>
    <property type="match status" value="1"/>
</dbReference>
<comment type="caution">
    <text evidence="7">The sequence shown here is derived from an EMBL/GenBank/DDBJ whole genome shotgun (WGS) entry which is preliminary data.</text>
</comment>
<evidence type="ECO:0000256" key="3">
    <source>
        <dbReference type="ARBA" id="ARBA00023002"/>
    </source>
</evidence>
<evidence type="ECO:0000313" key="7">
    <source>
        <dbReference type="EMBL" id="DAD37643.1"/>
    </source>
</evidence>
<keyword evidence="8" id="KW-1185">Reference proteome</keyword>
<dbReference type="GO" id="GO:0046872">
    <property type="term" value="F:metal ion binding"/>
    <property type="evidence" value="ECO:0007669"/>
    <property type="project" value="UniProtKB-KW"/>
</dbReference>